<dbReference type="GO" id="GO:0016491">
    <property type="term" value="F:oxidoreductase activity"/>
    <property type="evidence" value="ECO:0007669"/>
    <property type="project" value="UniProtKB-KW"/>
</dbReference>
<organism evidence="7 8">
    <name type="scientific">Candidatus Nephthysia bennettiae</name>
    <dbReference type="NCBI Taxonomy" id="3127016"/>
    <lineage>
        <taxon>Bacteria</taxon>
        <taxon>Bacillati</taxon>
        <taxon>Candidatus Dormiibacterota</taxon>
        <taxon>Candidatus Dormibacteria</taxon>
        <taxon>Candidatus Dormibacterales</taxon>
        <taxon>Candidatus Dormibacteraceae</taxon>
        <taxon>Candidatus Nephthysia</taxon>
    </lineage>
</organism>
<sequence>MSVERSEGYSEHFFEAIRARRVSRRFTSEPVSEHDIWLILDAARRAASAANVRIHRFLVVRDPRRLRLVRMLSPGMLAVPQALIVICTDLEAAAAAEVQVGKDDSVLVDVGTAAMNMMLAAQALGLGSCPATSFSRSAVAEVLELPARARPEFMLQLGHPAPEKRILPPGPKRRLTAADLSYWERYGERREPASSDC</sequence>
<evidence type="ECO:0000256" key="4">
    <source>
        <dbReference type="ARBA" id="ARBA00022643"/>
    </source>
</evidence>
<evidence type="ECO:0000256" key="2">
    <source>
        <dbReference type="ARBA" id="ARBA00007118"/>
    </source>
</evidence>
<comment type="caution">
    <text evidence="7">The sequence shown here is derived from an EMBL/GenBank/DDBJ whole genome shotgun (WGS) entry which is preliminary data.</text>
</comment>
<protein>
    <submittedName>
        <fullName evidence="7">Nitroreductase family protein</fullName>
    </submittedName>
</protein>
<keyword evidence="3" id="KW-0285">Flavoprotein</keyword>
<proteinExistence type="inferred from homology"/>
<dbReference type="EMBL" id="JAEKNR010000136">
    <property type="protein sequence ID" value="MBJ7599013.1"/>
    <property type="molecule type" value="Genomic_DNA"/>
</dbReference>
<dbReference type="Gene3D" id="3.40.109.10">
    <property type="entry name" value="NADH Oxidase"/>
    <property type="match status" value="1"/>
</dbReference>
<gene>
    <name evidence="7" type="ORF">JF922_13135</name>
</gene>
<name>A0A934N9G9_9BACT</name>
<keyword evidence="8" id="KW-1185">Reference proteome</keyword>
<dbReference type="Proteomes" id="UP000612893">
    <property type="component" value="Unassembled WGS sequence"/>
</dbReference>
<reference evidence="7" key="1">
    <citation type="submission" date="2020-10" db="EMBL/GenBank/DDBJ databases">
        <title>Ca. Dormibacterota MAGs.</title>
        <authorList>
            <person name="Montgomery K."/>
        </authorList>
    </citation>
    <scope>NUCLEOTIDE SEQUENCE [LARGE SCALE GENOMIC DNA]</scope>
    <source>
        <strain evidence="7">SC8812_S17_10</strain>
    </source>
</reference>
<feature type="domain" description="Nitroreductase" evidence="6">
    <location>
        <begin position="82"/>
        <end position="159"/>
    </location>
</feature>
<keyword evidence="4" id="KW-0288">FMN</keyword>
<evidence type="ECO:0000313" key="7">
    <source>
        <dbReference type="EMBL" id="MBJ7599013.1"/>
    </source>
</evidence>
<dbReference type="SUPFAM" id="SSF55469">
    <property type="entry name" value="FMN-dependent nitroreductase-like"/>
    <property type="match status" value="1"/>
</dbReference>
<dbReference type="Pfam" id="PF00881">
    <property type="entry name" value="Nitroreductase"/>
    <property type="match status" value="2"/>
</dbReference>
<dbReference type="PANTHER" id="PTHR43673:SF2">
    <property type="entry name" value="NITROREDUCTASE"/>
    <property type="match status" value="1"/>
</dbReference>
<evidence type="ECO:0000256" key="3">
    <source>
        <dbReference type="ARBA" id="ARBA00022630"/>
    </source>
</evidence>
<evidence type="ECO:0000259" key="6">
    <source>
        <dbReference type="Pfam" id="PF00881"/>
    </source>
</evidence>
<dbReference type="RefSeq" id="WP_338202333.1">
    <property type="nucleotide sequence ID" value="NZ_JAEKNR010000136.1"/>
</dbReference>
<comment type="cofactor">
    <cofactor evidence="1">
        <name>FMN</name>
        <dbReference type="ChEBI" id="CHEBI:58210"/>
    </cofactor>
</comment>
<keyword evidence="5" id="KW-0560">Oxidoreductase</keyword>
<feature type="domain" description="Nitroreductase" evidence="6">
    <location>
        <begin position="17"/>
        <end position="67"/>
    </location>
</feature>
<dbReference type="InterPro" id="IPR029479">
    <property type="entry name" value="Nitroreductase"/>
</dbReference>
<accession>A0A934N9G9</accession>
<evidence type="ECO:0000256" key="1">
    <source>
        <dbReference type="ARBA" id="ARBA00001917"/>
    </source>
</evidence>
<comment type="similarity">
    <text evidence="2">Belongs to the nitroreductase family.</text>
</comment>
<dbReference type="PANTHER" id="PTHR43673">
    <property type="entry name" value="NAD(P)H NITROREDUCTASE YDGI-RELATED"/>
    <property type="match status" value="1"/>
</dbReference>
<dbReference type="InterPro" id="IPR000415">
    <property type="entry name" value="Nitroreductase-like"/>
</dbReference>
<evidence type="ECO:0000256" key="5">
    <source>
        <dbReference type="ARBA" id="ARBA00023002"/>
    </source>
</evidence>
<dbReference type="AlphaFoldDB" id="A0A934N9G9"/>
<evidence type="ECO:0000313" key="8">
    <source>
        <dbReference type="Proteomes" id="UP000612893"/>
    </source>
</evidence>